<evidence type="ECO:0000313" key="3">
    <source>
        <dbReference type="Proteomes" id="UP001432146"/>
    </source>
</evidence>
<reference evidence="2 3" key="1">
    <citation type="submission" date="2024-05" db="EMBL/GenBank/DDBJ databases">
        <title>The nuclear and mitochondrial genome assemblies of Tetragonisca angustula (Apidae: Meliponini), a tiny yet remarkable pollinator in the Neotropics.</title>
        <authorList>
            <person name="Ferrari R."/>
            <person name="Ricardo P.C."/>
            <person name="Dias F.C."/>
            <person name="Araujo N.S."/>
            <person name="Soares D.O."/>
            <person name="Zhou Q.-S."/>
            <person name="Zhu C.-D."/>
            <person name="Coutinho L."/>
            <person name="Airas M.C."/>
            <person name="Batista T.M."/>
        </authorList>
    </citation>
    <scope>NUCLEOTIDE SEQUENCE [LARGE SCALE GENOMIC DNA]</scope>
    <source>
        <strain evidence="2">ASF017062</strain>
        <tissue evidence="2">Abdomen</tissue>
    </source>
</reference>
<dbReference type="EMBL" id="JAWNGG020000062">
    <property type="protein sequence ID" value="KAK9304480.1"/>
    <property type="molecule type" value="Genomic_DNA"/>
</dbReference>
<sequence>MILTRPDRAPDRLVERGADGAPMQSKDSSTSVKTWSDTSRPGLPIYRQPSNSYEPLGSRLTGFLLSCRTKPWIGVKGWLPVNSKVAQIVTGVGG</sequence>
<protein>
    <submittedName>
        <fullName evidence="2">Uncharacterized protein</fullName>
    </submittedName>
</protein>
<feature type="region of interest" description="Disordered" evidence="1">
    <location>
        <begin position="1"/>
        <end position="48"/>
    </location>
</feature>
<evidence type="ECO:0000256" key="1">
    <source>
        <dbReference type="SAM" id="MobiDB-lite"/>
    </source>
</evidence>
<dbReference type="Proteomes" id="UP001432146">
    <property type="component" value="Unassembled WGS sequence"/>
</dbReference>
<name>A0AAW1A3L3_9HYME</name>
<organism evidence="2 3">
    <name type="scientific">Tetragonisca angustula</name>
    <dbReference type="NCBI Taxonomy" id="166442"/>
    <lineage>
        <taxon>Eukaryota</taxon>
        <taxon>Metazoa</taxon>
        <taxon>Ecdysozoa</taxon>
        <taxon>Arthropoda</taxon>
        <taxon>Hexapoda</taxon>
        <taxon>Insecta</taxon>
        <taxon>Pterygota</taxon>
        <taxon>Neoptera</taxon>
        <taxon>Endopterygota</taxon>
        <taxon>Hymenoptera</taxon>
        <taxon>Apocrita</taxon>
        <taxon>Aculeata</taxon>
        <taxon>Apoidea</taxon>
        <taxon>Anthophila</taxon>
        <taxon>Apidae</taxon>
        <taxon>Tetragonisca</taxon>
    </lineage>
</organism>
<keyword evidence="3" id="KW-1185">Reference proteome</keyword>
<accession>A0AAW1A3L3</accession>
<gene>
    <name evidence="2" type="ORF">QLX08_004118</name>
</gene>
<evidence type="ECO:0000313" key="2">
    <source>
        <dbReference type="EMBL" id="KAK9304480.1"/>
    </source>
</evidence>
<comment type="caution">
    <text evidence="2">The sequence shown here is derived from an EMBL/GenBank/DDBJ whole genome shotgun (WGS) entry which is preliminary data.</text>
</comment>
<feature type="compositionally biased region" description="Polar residues" evidence="1">
    <location>
        <begin position="25"/>
        <end position="39"/>
    </location>
</feature>
<dbReference type="AlphaFoldDB" id="A0AAW1A3L3"/>
<proteinExistence type="predicted"/>
<feature type="compositionally biased region" description="Basic and acidic residues" evidence="1">
    <location>
        <begin position="1"/>
        <end position="18"/>
    </location>
</feature>